<proteinExistence type="predicted"/>
<dbReference type="GO" id="GO:0008270">
    <property type="term" value="F:zinc ion binding"/>
    <property type="evidence" value="ECO:0007669"/>
    <property type="project" value="UniProtKB-KW"/>
</dbReference>
<evidence type="ECO:0000256" key="2">
    <source>
        <dbReference type="SAM" id="MobiDB-lite"/>
    </source>
</evidence>
<dbReference type="PROSITE" id="PS50115">
    <property type="entry name" value="ARFGAP"/>
    <property type="match status" value="1"/>
</dbReference>
<keyword evidence="1" id="KW-0479">Metal-binding</keyword>
<dbReference type="InterPro" id="IPR037278">
    <property type="entry name" value="ARFGAP/RecO"/>
</dbReference>
<dbReference type="SUPFAM" id="SSF57863">
    <property type="entry name" value="ArfGap/RecO-like zinc finger"/>
    <property type="match status" value="1"/>
</dbReference>
<feature type="compositionally biased region" description="Low complexity" evidence="2">
    <location>
        <begin position="323"/>
        <end position="333"/>
    </location>
</feature>
<dbReference type="PANTHER" id="PTHR46220:SF1">
    <property type="entry name" value="ADP-RIBOSYLATION FACTOR GTPASE-ACTIVATING PROTEIN AGD12"/>
    <property type="match status" value="1"/>
</dbReference>
<sequence>MMDVMAPLPPIQTKQMGDDIEFVMKDMTPRSRANESQAKLKRRVKRLMNKKENKLCLDCSKPKPKWATLISISHVHGGRLDAVGDTYYIGGLCCLECSGAHRRLGTHLSFVRSTELDTLKDHEVKALEYGGNSVINGIYEGNMFDTSAIDSAMNEISVTDILKPDSTSGQKAREAFIRNKYEKRKYLNIKALAKFRQSMLHRGIRSPIALASPAPEHISPKSEQSASPIQLQIFTSSPRTLALIEKYMNAKPKKKKGLGRMRFPLRKVSKNNFLKGSVRNLRDEADLTTTVNPRLNIAETRSEEFDSSDSDSDTDADDRSDECSVSSTKSSMSATLRRRILRSKKCSTSKAADMLQSTPPSMKSSITPTLSTPVQKKRNIFHRRQSNKLSQHSAEEIEMFDTNKDVFSPSPTASSNGSMRARLPQLLHTPKFKNAKPESGNSSEKKRGKRKIFFSEDTLGLEIVEEDTPSNQSVAGSCYREEIRAMEAWSRKFDKLLGKVFRKRRTPTGKTREVV</sequence>
<dbReference type="AlphaFoldDB" id="A0A7S3V6J9"/>
<dbReference type="SMART" id="SM00105">
    <property type="entry name" value="ArfGap"/>
    <property type="match status" value="1"/>
</dbReference>
<feature type="compositionally biased region" description="Acidic residues" evidence="2">
    <location>
        <begin position="305"/>
        <end position="320"/>
    </location>
</feature>
<dbReference type="InterPro" id="IPR038508">
    <property type="entry name" value="ArfGAP_dom_sf"/>
</dbReference>
<keyword evidence="1" id="KW-0862">Zinc</keyword>
<protein>
    <recommendedName>
        <fullName evidence="3">Arf-GAP domain-containing protein</fullName>
    </recommendedName>
</protein>
<organism evidence="4">
    <name type="scientific">Chaetoceros debilis</name>
    <dbReference type="NCBI Taxonomy" id="122233"/>
    <lineage>
        <taxon>Eukaryota</taxon>
        <taxon>Sar</taxon>
        <taxon>Stramenopiles</taxon>
        <taxon>Ochrophyta</taxon>
        <taxon>Bacillariophyta</taxon>
        <taxon>Coscinodiscophyceae</taxon>
        <taxon>Chaetocerotophycidae</taxon>
        <taxon>Chaetocerotales</taxon>
        <taxon>Chaetocerotaceae</taxon>
        <taxon>Chaetoceros</taxon>
    </lineage>
</organism>
<evidence type="ECO:0000313" key="4">
    <source>
        <dbReference type="EMBL" id="CAE0460165.1"/>
    </source>
</evidence>
<feature type="compositionally biased region" description="Polar residues" evidence="2">
    <location>
        <begin position="348"/>
        <end position="370"/>
    </location>
</feature>
<dbReference type="InterPro" id="IPR044518">
    <property type="entry name" value="ARF_GAP_AGD11/12/13"/>
</dbReference>
<feature type="region of interest" description="Disordered" evidence="2">
    <location>
        <begin position="429"/>
        <end position="449"/>
    </location>
</feature>
<keyword evidence="1" id="KW-0863">Zinc-finger</keyword>
<dbReference type="PANTHER" id="PTHR46220">
    <property type="entry name" value="ADP-RIBOSYLATION FACTOR GTPASE-ACTIVATING PROTEIN AGD12"/>
    <property type="match status" value="1"/>
</dbReference>
<evidence type="ECO:0000259" key="3">
    <source>
        <dbReference type="PROSITE" id="PS50115"/>
    </source>
</evidence>
<evidence type="ECO:0000256" key="1">
    <source>
        <dbReference type="PROSITE-ProRule" id="PRU00288"/>
    </source>
</evidence>
<dbReference type="GO" id="GO:0005096">
    <property type="term" value="F:GTPase activator activity"/>
    <property type="evidence" value="ECO:0007669"/>
    <property type="project" value="InterPro"/>
</dbReference>
<dbReference type="GO" id="GO:0005543">
    <property type="term" value="F:phospholipid binding"/>
    <property type="evidence" value="ECO:0007669"/>
    <property type="project" value="InterPro"/>
</dbReference>
<dbReference type="InterPro" id="IPR001164">
    <property type="entry name" value="ArfGAP_dom"/>
</dbReference>
<feature type="region of interest" description="Disordered" evidence="2">
    <location>
        <begin position="294"/>
        <end position="370"/>
    </location>
</feature>
<accession>A0A7S3V6J9</accession>
<feature type="compositionally biased region" description="Basic residues" evidence="2">
    <location>
        <begin position="336"/>
        <end position="347"/>
    </location>
</feature>
<dbReference type="Gene3D" id="1.10.220.150">
    <property type="entry name" value="Arf GTPase activating protein"/>
    <property type="match status" value="1"/>
</dbReference>
<dbReference type="CDD" id="cd08204">
    <property type="entry name" value="ArfGap"/>
    <property type="match status" value="1"/>
</dbReference>
<name>A0A7S3V6J9_9STRA</name>
<gene>
    <name evidence="4" type="ORF">CDEB00056_LOCUS5006</name>
</gene>
<reference evidence="4" key="1">
    <citation type="submission" date="2021-01" db="EMBL/GenBank/DDBJ databases">
        <authorList>
            <person name="Corre E."/>
            <person name="Pelletier E."/>
            <person name="Niang G."/>
            <person name="Scheremetjew M."/>
            <person name="Finn R."/>
            <person name="Kale V."/>
            <person name="Holt S."/>
            <person name="Cochrane G."/>
            <person name="Meng A."/>
            <person name="Brown T."/>
            <person name="Cohen L."/>
        </authorList>
    </citation>
    <scope>NUCLEOTIDE SEQUENCE</scope>
    <source>
        <strain evidence="4">MM31A-1</strain>
    </source>
</reference>
<feature type="domain" description="Arf-GAP" evidence="3">
    <location>
        <begin position="41"/>
        <end position="196"/>
    </location>
</feature>
<dbReference type="Pfam" id="PF01412">
    <property type="entry name" value="ArfGap"/>
    <property type="match status" value="1"/>
</dbReference>
<dbReference type="PRINTS" id="PR00405">
    <property type="entry name" value="REVINTRACTNG"/>
</dbReference>
<dbReference type="EMBL" id="HBIO01006790">
    <property type="protein sequence ID" value="CAE0460165.1"/>
    <property type="molecule type" value="Transcribed_RNA"/>
</dbReference>